<dbReference type="Proteomes" id="UP000681526">
    <property type="component" value="Unassembled WGS sequence"/>
</dbReference>
<accession>A0ABM8UZE1</accession>
<feature type="transmembrane region" description="Helical" evidence="6">
    <location>
        <begin position="53"/>
        <end position="74"/>
    </location>
</feature>
<dbReference type="InterPro" id="IPR014108">
    <property type="entry name" value="Caa3-assmbl_CtaG"/>
</dbReference>
<evidence type="ECO:0000256" key="1">
    <source>
        <dbReference type="ARBA" id="ARBA00004651"/>
    </source>
</evidence>
<feature type="transmembrane region" description="Helical" evidence="6">
    <location>
        <begin position="190"/>
        <end position="208"/>
    </location>
</feature>
<gene>
    <name evidence="7" type="primary">txxe 117-ctaG</name>
    <name evidence="7" type="ORF">TXXE_00750</name>
</gene>
<comment type="subcellular location">
    <subcellularLocation>
        <location evidence="1">Cell membrane</location>
        <topology evidence="1">Multi-pass membrane protein</topology>
    </subcellularLocation>
</comment>
<feature type="transmembrane region" description="Helical" evidence="6">
    <location>
        <begin position="86"/>
        <end position="105"/>
    </location>
</feature>
<organism evidence="7 8">
    <name type="scientific">Thermobacillus xylanilyticus</name>
    <dbReference type="NCBI Taxonomy" id="76633"/>
    <lineage>
        <taxon>Bacteria</taxon>
        <taxon>Bacillati</taxon>
        <taxon>Bacillota</taxon>
        <taxon>Bacilli</taxon>
        <taxon>Bacillales</taxon>
        <taxon>Paenibacillaceae</taxon>
        <taxon>Thermobacillus</taxon>
    </lineage>
</organism>
<evidence type="ECO:0000256" key="4">
    <source>
        <dbReference type="ARBA" id="ARBA00022989"/>
    </source>
</evidence>
<feature type="transmembrane region" description="Helical" evidence="6">
    <location>
        <begin position="13"/>
        <end position="32"/>
    </location>
</feature>
<dbReference type="NCBIfam" id="TIGR02737">
    <property type="entry name" value="caa3_CtaG"/>
    <property type="match status" value="1"/>
</dbReference>
<dbReference type="RefSeq" id="WP_213483065.1">
    <property type="nucleotide sequence ID" value="NZ_CAJRAY010000002.1"/>
</dbReference>
<protein>
    <submittedName>
        <fullName evidence="7">Cytochrome c oxidase assembly factor CtaG</fullName>
    </submittedName>
</protein>
<evidence type="ECO:0000313" key="8">
    <source>
        <dbReference type="Proteomes" id="UP000681526"/>
    </source>
</evidence>
<keyword evidence="3 6" id="KW-0812">Transmembrane</keyword>
<keyword evidence="5 6" id="KW-0472">Membrane</keyword>
<keyword evidence="8" id="KW-1185">Reference proteome</keyword>
<keyword evidence="4 6" id="KW-1133">Transmembrane helix</keyword>
<reference evidence="7 8" key="1">
    <citation type="submission" date="2021-04" db="EMBL/GenBank/DDBJ databases">
        <authorList>
            <person name="Rakotoarivonina H."/>
        </authorList>
    </citation>
    <scope>NUCLEOTIDE SEQUENCE [LARGE SCALE GENOMIC DNA]</scope>
    <source>
        <strain evidence="7 8">XE</strain>
    </source>
</reference>
<feature type="transmembrane region" description="Helical" evidence="6">
    <location>
        <begin position="260"/>
        <end position="279"/>
    </location>
</feature>
<evidence type="ECO:0000256" key="3">
    <source>
        <dbReference type="ARBA" id="ARBA00022692"/>
    </source>
</evidence>
<dbReference type="EMBL" id="CAJRAY010000002">
    <property type="protein sequence ID" value="CAG5076602.1"/>
    <property type="molecule type" value="Genomic_DNA"/>
</dbReference>
<comment type="caution">
    <text evidence="7">The sequence shown here is derived from an EMBL/GenBank/DDBJ whole genome shotgun (WGS) entry which is preliminary data.</text>
</comment>
<evidence type="ECO:0000256" key="6">
    <source>
        <dbReference type="SAM" id="Phobius"/>
    </source>
</evidence>
<keyword evidence="2" id="KW-1003">Cell membrane</keyword>
<feature type="transmembrane region" description="Helical" evidence="6">
    <location>
        <begin position="117"/>
        <end position="138"/>
    </location>
</feature>
<dbReference type="InterPro" id="IPR019108">
    <property type="entry name" value="Caa3_assmbl_CtaG-rel"/>
</dbReference>
<proteinExistence type="predicted"/>
<dbReference type="Pfam" id="PF09678">
    <property type="entry name" value="Caa3_CtaG"/>
    <property type="match status" value="1"/>
</dbReference>
<feature type="transmembrane region" description="Helical" evidence="6">
    <location>
        <begin position="220"/>
        <end position="240"/>
    </location>
</feature>
<feature type="transmembrane region" description="Helical" evidence="6">
    <location>
        <begin position="150"/>
        <end position="169"/>
    </location>
</feature>
<evidence type="ECO:0000256" key="5">
    <source>
        <dbReference type="ARBA" id="ARBA00023136"/>
    </source>
</evidence>
<name>A0ABM8UZE1_THEXY</name>
<evidence type="ECO:0000256" key="2">
    <source>
        <dbReference type="ARBA" id="ARBA00022475"/>
    </source>
</evidence>
<sequence>MLPDLSYFTFEELWSPFFFFGVALAAIGYLYWIGPWREKHLPDEPAVPASRRMLALCGFALFYLAQGGPLELLGHLNFMFHMINMSLSYLIVPPLILLGTPAFVWRKLFGAVFWRRFRWAANPIFTLLLFNGLFSFYHVPVVHDYIMTHYTVHAVYYAVLLIAAFLMWWHVTSPVPEWNRLTDLRKMGYIFANGLLLTPACALIIFAGEPLYRVYTDPAIWANAMGYCVSGSGEALLALVDGPSAFTMLGPFEDQQSGGIIMKLVQEVMYGSILAYVFYQWFRKERDAEEGVSAAAPAGSRGNRS</sequence>
<evidence type="ECO:0000313" key="7">
    <source>
        <dbReference type="EMBL" id="CAG5076602.1"/>
    </source>
</evidence>